<feature type="compositionally biased region" description="Polar residues" evidence="5">
    <location>
        <begin position="388"/>
        <end position="399"/>
    </location>
</feature>
<dbReference type="InterPro" id="IPR012677">
    <property type="entry name" value="Nucleotide-bd_a/b_plait_sf"/>
</dbReference>
<gene>
    <name evidence="8" type="ORF">CINCED_3A021275</name>
</gene>
<feature type="compositionally biased region" description="Basic and acidic residues" evidence="5">
    <location>
        <begin position="761"/>
        <end position="789"/>
    </location>
</feature>
<dbReference type="Gene3D" id="1.10.720.30">
    <property type="entry name" value="SAP domain"/>
    <property type="match status" value="1"/>
</dbReference>
<dbReference type="InterPro" id="IPR051738">
    <property type="entry name" value="SAF_Modulators"/>
</dbReference>
<feature type="region of interest" description="Disordered" evidence="5">
    <location>
        <begin position="761"/>
        <end position="1060"/>
    </location>
</feature>
<dbReference type="Pfam" id="PF00076">
    <property type="entry name" value="RRM_1"/>
    <property type="match status" value="1"/>
</dbReference>
<protein>
    <submittedName>
        <fullName evidence="8">SAP domain,RNA recognition motif domain</fullName>
    </submittedName>
</protein>
<dbReference type="InterPro" id="IPR000504">
    <property type="entry name" value="RRM_dom"/>
</dbReference>
<feature type="domain" description="RRM" evidence="6">
    <location>
        <begin position="483"/>
        <end position="561"/>
    </location>
</feature>
<dbReference type="Gene3D" id="3.30.70.330">
    <property type="match status" value="1"/>
</dbReference>
<evidence type="ECO:0000256" key="1">
    <source>
        <dbReference type="ARBA" id="ARBA00004123"/>
    </source>
</evidence>
<dbReference type="InterPro" id="IPR036361">
    <property type="entry name" value="SAP_dom_sf"/>
</dbReference>
<dbReference type="InterPro" id="IPR035979">
    <property type="entry name" value="RBD_domain_sf"/>
</dbReference>
<keyword evidence="9" id="KW-1185">Reference proteome</keyword>
<keyword evidence="2 4" id="KW-0694">RNA-binding</keyword>
<dbReference type="PANTHER" id="PTHR15683">
    <property type="entry name" value="SCAFFOLD ATTACHMENT FACTOR B-RELATED"/>
    <property type="match status" value="1"/>
</dbReference>
<feature type="compositionally biased region" description="Polar residues" evidence="5">
    <location>
        <begin position="458"/>
        <end position="477"/>
    </location>
</feature>
<dbReference type="SUPFAM" id="SSF68906">
    <property type="entry name" value="SAP domain"/>
    <property type="match status" value="1"/>
</dbReference>
<feature type="region of interest" description="Disordered" evidence="5">
    <location>
        <begin position="305"/>
        <end position="477"/>
    </location>
</feature>
<dbReference type="OrthoDB" id="6159259at2759"/>
<feature type="compositionally biased region" description="Low complexity" evidence="5">
    <location>
        <begin position="1003"/>
        <end position="1024"/>
    </location>
</feature>
<feature type="compositionally biased region" description="Basic and acidic residues" evidence="5">
    <location>
        <begin position="367"/>
        <end position="385"/>
    </location>
</feature>
<feature type="compositionally biased region" description="Basic and acidic residues" evidence="5">
    <location>
        <begin position="690"/>
        <end position="711"/>
    </location>
</feature>
<feature type="compositionally biased region" description="Acidic residues" evidence="5">
    <location>
        <begin position="354"/>
        <end position="366"/>
    </location>
</feature>
<evidence type="ECO:0000256" key="2">
    <source>
        <dbReference type="ARBA" id="ARBA00022884"/>
    </source>
</evidence>
<organism evidence="8 9">
    <name type="scientific">Cinara cedri</name>
    <dbReference type="NCBI Taxonomy" id="506608"/>
    <lineage>
        <taxon>Eukaryota</taxon>
        <taxon>Metazoa</taxon>
        <taxon>Ecdysozoa</taxon>
        <taxon>Arthropoda</taxon>
        <taxon>Hexapoda</taxon>
        <taxon>Insecta</taxon>
        <taxon>Pterygota</taxon>
        <taxon>Neoptera</taxon>
        <taxon>Paraneoptera</taxon>
        <taxon>Hemiptera</taxon>
        <taxon>Sternorrhyncha</taxon>
        <taxon>Aphidomorpha</taxon>
        <taxon>Aphidoidea</taxon>
        <taxon>Aphididae</taxon>
        <taxon>Lachninae</taxon>
        <taxon>Cinara</taxon>
    </lineage>
</organism>
<dbReference type="GO" id="GO:0043565">
    <property type="term" value="F:sequence-specific DNA binding"/>
    <property type="evidence" value="ECO:0007669"/>
    <property type="project" value="TreeGrafter"/>
</dbReference>
<evidence type="ECO:0000313" key="8">
    <source>
        <dbReference type="EMBL" id="VVC31630.1"/>
    </source>
</evidence>
<accession>A0A5E4MMP3</accession>
<dbReference type="Proteomes" id="UP000325440">
    <property type="component" value="Unassembled WGS sequence"/>
</dbReference>
<dbReference type="GO" id="GO:0006357">
    <property type="term" value="P:regulation of transcription by RNA polymerase II"/>
    <property type="evidence" value="ECO:0007669"/>
    <property type="project" value="TreeGrafter"/>
</dbReference>
<dbReference type="GO" id="GO:0003723">
    <property type="term" value="F:RNA binding"/>
    <property type="evidence" value="ECO:0007669"/>
    <property type="project" value="UniProtKB-UniRule"/>
</dbReference>
<evidence type="ECO:0000256" key="4">
    <source>
        <dbReference type="PROSITE-ProRule" id="PRU00176"/>
    </source>
</evidence>
<dbReference type="PANTHER" id="PTHR15683:SF8">
    <property type="entry name" value="SCAFFOLD ATTACHMENT FACTOR B, ISOFORM B"/>
    <property type="match status" value="1"/>
</dbReference>
<dbReference type="PROSITE" id="PS50102">
    <property type="entry name" value="RRM"/>
    <property type="match status" value="1"/>
</dbReference>
<dbReference type="InterPro" id="IPR003034">
    <property type="entry name" value="SAP_dom"/>
</dbReference>
<name>A0A5E4MMP3_9HEMI</name>
<dbReference type="GO" id="GO:0005634">
    <property type="term" value="C:nucleus"/>
    <property type="evidence" value="ECO:0007669"/>
    <property type="project" value="UniProtKB-SubCell"/>
</dbReference>
<feature type="compositionally biased region" description="Basic and acidic residues" evidence="5">
    <location>
        <begin position="850"/>
        <end position="861"/>
    </location>
</feature>
<feature type="compositionally biased region" description="Polar residues" evidence="5">
    <location>
        <begin position="925"/>
        <end position="951"/>
    </location>
</feature>
<feature type="compositionally biased region" description="Basic and acidic residues" evidence="5">
    <location>
        <begin position="891"/>
        <end position="913"/>
    </location>
</feature>
<dbReference type="GO" id="GO:0050684">
    <property type="term" value="P:regulation of mRNA processing"/>
    <property type="evidence" value="ECO:0007669"/>
    <property type="project" value="TreeGrafter"/>
</dbReference>
<feature type="region of interest" description="Disordered" evidence="5">
    <location>
        <begin position="558"/>
        <end position="711"/>
    </location>
</feature>
<feature type="compositionally biased region" description="Basic and acidic residues" evidence="5">
    <location>
        <begin position="438"/>
        <end position="456"/>
    </location>
</feature>
<evidence type="ECO:0000259" key="7">
    <source>
        <dbReference type="PROSITE" id="PS50800"/>
    </source>
</evidence>
<dbReference type="Pfam" id="PF02037">
    <property type="entry name" value="SAP"/>
    <property type="match status" value="1"/>
</dbReference>
<evidence type="ECO:0000256" key="5">
    <source>
        <dbReference type="SAM" id="MobiDB-lite"/>
    </source>
</evidence>
<feature type="compositionally biased region" description="Polar residues" evidence="5">
    <location>
        <begin position="1025"/>
        <end position="1045"/>
    </location>
</feature>
<keyword evidence="3" id="KW-0539">Nucleus</keyword>
<dbReference type="EMBL" id="CABPRJ010000950">
    <property type="protein sequence ID" value="VVC31630.1"/>
    <property type="molecule type" value="Genomic_DNA"/>
</dbReference>
<feature type="compositionally biased region" description="Basic and acidic residues" evidence="5">
    <location>
        <begin position="322"/>
        <end position="334"/>
    </location>
</feature>
<feature type="compositionally biased region" description="Basic and acidic residues" evidence="5">
    <location>
        <begin position="573"/>
        <end position="682"/>
    </location>
</feature>
<proteinExistence type="predicted"/>
<sequence length="1060" mass="121243">MSETLDSRMVSDLKVTELRSELEKRDLDKTGVKAVLLERLQKALLEEGEDPENYVFNKIDLMSEKTLKSPSIEKRPIPVTDKKEVRTVQTPDKKPTTPNKTLKTNIVGKRPGPKSKTCGLPLKNEKPTLAATKKSTDEVKQEPSNTIVTEETKQNISFNSNSSDVTNSANETEAKEIDMDNVQLNNSEDVDVMPHDSETVLNHNASVQEKTDNLEKSKLIAVPMERKCTEKEKELVQTKNLVNAEEIEVDQNCTKNTKATDDSVIQEKENSIVDKKIEVIEAKKINIIPKNIDEDNIQDEELDHEVDEEEIGNTNEFNDTNDLEKAVQENSKDDNNEDSINLTIGEDDIKLFADEEDTNIEKEDEVIENRTKEEMSLSKQRESRHPVTASNGRATTASVKSRRSATEKRSSVGDKPRSSHKEDKDNSNAKPIISVSTPKDEKKEEEKQLIKDKVEAGNKQSNDSKNPQTSNDTSKKSNASLVRNIWVSGLSSITKATDLKQLFSKYGKVVGAKVVTNAKTPGARCYGFVTLSSAEDANRSIEHLHKTELHGRVISVERAKRDNGYQQTAKTSDAIKTKESSESERKIKKPEEKKDKREEKREKRPEITINDVQKKHDVSRDIKRSVSKDQAQETKRSKIVIEVDDRKKDRSIKSKSNERDRERLRELERERERLEKEKRRQQEILNFTKMKTERERQKQKEQERAIREEERKRRIEKERQLEIERKQKEESIRLEKERQKLRIERERIEKEKAELLRIERENQRIERERLQREKEELRRAQEKLEETKRQAVLKRAIPPSPPPPSKRHSSGSSRYDERKEPPIRSSRVQPSTDYINQTAPPPPNITSSRHRYDQHSSDSRRSRPSPPPPPPPASRPKDSTVSMRYGAPPPTDHHYRSRDDRTDRREESRRKESSSGGSSSRHAHTSTYDSNKSSYGLSRNSQSTNWTSAPVKSSYGSLGSSSGSSSMVMSNRLDPWSNTSGSREIETNVWQRPLPPAPTDKWNSTSSNPTSLSLSGRSSSSNPLYGNNHQVLPNVGLNMSSNFSDNRFDSYKMSGMSRKY</sequence>
<dbReference type="AlphaFoldDB" id="A0A5E4MMP3"/>
<comment type="subcellular location">
    <subcellularLocation>
        <location evidence="1">Nucleus</location>
    </subcellularLocation>
</comment>
<dbReference type="PROSITE" id="PS50800">
    <property type="entry name" value="SAP"/>
    <property type="match status" value="1"/>
</dbReference>
<feature type="compositionally biased region" description="Polar residues" evidence="5">
    <location>
        <begin position="826"/>
        <end position="838"/>
    </location>
</feature>
<dbReference type="SUPFAM" id="SSF54928">
    <property type="entry name" value="RNA-binding domain, RBD"/>
    <property type="match status" value="1"/>
</dbReference>
<reference evidence="8 9" key="1">
    <citation type="submission" date="2019-08" db="EMBL/GenBank/DDBJ databases">
        <authorList>
            <person name="Alioto T."/>
            <person name="Alioto T."/>
            <person name="Gomez Garrido J."/>
        </authorList>
    </citation>
    <scope>NUCLEOTIDE SEQUENCE [LARGE SCALE GENOMIC DNA]</scope>
</reference>
<evidence type="ECO:0000256" key="3">
    <source>
        <dbReference type="ARBA" id="ARBA00023242"/>
    </source>
</evidence>
<dbReference type="SMART" id="SM00360">
    <property type="entry name" value="RRM"/>
    <property type="match status" value="1"/>
</dbReference>
<feature type="compositionally biased region" description="Low complexity" evidence="5">
    <location>
        <begin position="953"/>
        <end position="966"/>
    </location>
</feature>
<feature type="compositionally biased region" description="Basic and acidic residues" evidence="5">
    <location>
        <begin position="404"/>
        <end position="427"/>
    </location>
</feature>
<evidence type="ECO:0000259" key="6">
    <source>
        <dbReference type="PROSITE" id="PS50102"/>
    </source>
</evidence>
<feature type="compositionally biased region" description="Pro residues" evidence="5">
    <location>
        <begin position="864"/>
        <end position="874"/>
    </location>
</feature>
<evidence type="ECO:0000313" key="9">
    <source>
        <dbReference type="Proteomes" id="UP000325440"/>
    </source>
</evidence>
<dbReference type="SMART" id="SM00513">
    <property type="entry name" value="SAP"/>
    <property type="match status" value="1"/>
</dbReference>
<feature type="domain" description="SAP" evidence="7">
    <location>
        <begin position="10"/>
        <end position="44"/>
    </location>
</feature>